<accession>A0ABR9TLY3</accession>
<evidence type="ECO:0000313" key="2">
    <source>
        <dbReference type="EMBL" id="MBE8726353.1"/>
    </source>
</evidence>
<dbReference type="InterPro" id="IPR010287">
    <property type="entry name" value="DUF892_YciF-like"/>
</dbReference>
<gene>
    <name evidence="2" type="ORF">C4F50_15565</name>
</gene>
<protein>
    <submittedName>
        <fullName evidence="2">Ferritin-like domain-containing protein</fullName>
    </submittedName>
</protein>
<dbReference type="EMBL" id="PRDM01000003">
    <property type="protein sequence ID" value="MBE8726353.1"/>
    <property type="molecule type" value="Genomic_DNA"/>
</dbReference>
<comment type="caution">
    <text evidence="2">The sequence shown here is derived from an EMBL/GenBank/DDBJ whole genome shotgun (WGS) entry which is preliminary data.</text>
</comment>
<dbReference type="CDD" id="cd07909">
    <property type="entry name" value="YciF"/>
    <property type="match status" value="1"/>
</dbReference>
<dbReference type="InterPro" id="IPR009078">
    <property type="entry name" value="Ferritin-like_SF"/>
</dbReference>
<dbReference type="PANTHER" id="PTHR30565:SF9">
    <property type="entry name" value="PROTEIN YCIF"/>
    <property type="match status" value="1"/>
</dbReference>
<feature type="region of interest" description="Disordered" evidence="1">
    <location>
        <begin position="1"/>
        <end position="32"/>
    </location>
</feature>
<feature type="compositionally biased region" description="Polar residues" evidence="1">
    <location>
        <begin position="14"/>
        <end position="24"/>
    </location>
</feature>
<dbReference type="RefSeq" id="WP_194139537.1">
    <property type="nucleotide sequence ID" value="NZ_PRDM01000003.1"/>
</dbReference>
<sequence>MKTAIKKTADTKSKTGNTKATASKTAPKGAVKAKPSAAEGLRELFVDSLKDIYWAEKELVKALPKMAKNATSENLIIAIKEHLSVTQEQVARLEEVFRSVGEKAAAKKCDAMQGLIKEGESIMEETEAGPVRDAGIIAASQKIEHYEIATYGTLAAFAATLGEDDAVLLLEKTLAEEKQADITLTEAAYNTINFDAKEEDQL</sequence>
<proteinExistence type="predicted"/>
<reference evidence="2 3" key="1">
    <citation type="submission" date="2018-07" db="EMBL/GenBank/DDBJ databases">
        <title>Genome assembly of strain KB82.</title>
        <authorList>
            <person name="Kukolya J."/>
            <person name="Horvath B."/>
            <person name="Nagy I."/>
            <person name="Toth A."/>
        </authorList>
    </citation>
    <scope>NUCLEOTIDE SEQUENCE [LARGE SCALE GENOMIC DNA]</scope>
    <source>
        <strain evidence="2 3">Kb82</strain>
    </source>
</reference>
<dbReference type="Gene3D" id="1.20.1260.10">
    <property type="match status" value="1"/>
</dbReference>
<dbReference type="PANTHER" id="PTHR30565">
    <property type="entry name" value="PROTEIN YCIF"/>
    <property type="match status" value="1"/>
</dbReference>
<dbReference type="InterPro" id="IPR047114">
    <property type="entry name" value="YciF"/>
</dbReference>
<name>A0ABR9TLY3_9FLAO</name>
<evidence type="ECO:0000313" key="3">
    <source>
        <dbReference type="Proteomes" id="UP000640614"/>
    </source>
</evidence>
<dbReference type="Pfam" id="PF05974">
    <property type="entry name" value="DUF892"/>
    <property type="match status" value="1"/>
</dbReference>
<dbReference type="Proteomes" id="UP000640614">
    <property type="component" value="Unassembled WGS sequence"/>
</dbReference>
<dbReference type="SUPFAM" id="SSF47240">
    <property type="entry name" value="Ferritin-like"/>
    <property type="match status" value="1"/>
</dbReference>
<evidence type="ECO:0000256" key="1">
    <source>
        <dbReference type="SAM" id="MobiDB-lite"/>
    </source>
</evidence>
<keyword evidence="3" id="KW-1185">Reference proteome</keyword>
<dbReference type="InterPro" id="IPR012347">
    <property type="entry name" value="Ferritin-like"/>
</dbReference>
<organism evidence="2 3">
    <name type="scientific">Flavobacterium hungaricum</name>
    <dbReference type="NCBI Taxonomy" id="2082725"/>
    <lineage>
        <taxon>Bacteria</taxon>
        <taxon>Pseudomonadati</taxon>
        <taxon>Bacteroidota</taxon>
        <taxon>Flavobacteriia</taxon>
        <taxon>Flavobacteriales</taxon>
        <taxon>Flavobacteriaceae</taxon>
        <taxon>Flavobacterium</taxon>
    </lineage>
</organism>